<comment type="caution">
    <text evidence="4">The sequence shown here is derived from an EMBL/GenBank/DDBJ whole genome shotgun (WGS) entry which is preliminary data.</text>
</comment>
<dbReference type="InterPro" id="IPR006531">
    <property type="entry name" value="Gp5/Vgr_OB"/>
</dbReference>
<feature type="domain" description="DUF2345" evidence="2">
    <location>
        <begin position="607"/>
        <end position="732"/>
    </location>
</feature>
<dbReference type="SUPFAM" id="SSF69279">
    <property type="entry name" value="Phage tail proteins"/>
    <property type="match status" value="2"/>
</dbReference>
<proteinExistence type="predicted"/>
<dbReference type="RefSeq" id="WP_136993056.1">
    <property type="nucleotide sequence ID" value="NZ_SZPQ01000084.1"/>
</dbReference>
<keyword evidence="5" id="KW-1185">Reference proteome</keyword>
<dbReference type="Pfam" id="PF10106">
    <property type="entry name" value="DUF2345"/>
    <property type="match status" value="1"/>
</dbReference>
<feature type="domain" description="Gp5/Type VI secretion system Vgr protein OB-fold" evidence="1">
    <location>
        <begin position="392"/>
        <end position="455"/>
    </location>
</feature>
<dbReference type="InterPro" id="IPR006533">
    <property type="entry name" value="T6SS_Vgr_RhsGE"/>
</dbReference>
<organism evidence="4 5">
    <name type="scientific">Martelella alba</name>
    <dbReference type="NCBI Taxonomy" id="2590451"/>
    <lineage>
        <taxon>Bacteria</taxon>
        <taxon>Pseudomonadati</taxon>
        <taxon>Pseudomonadota</taxon>
        <taxon>Alphaproteobacteria</taxon>
        <taxon>Hyphomicrobiales</taxon>
        <taxon>Aurantimonadaceae</taxon>
        <taxon>Martelella</taxon>
    </lineage>
</organism>
<evidence type="ECO:0000313" key="4">
    <source>
        <dbReference type="EMBL" id="TKI02360.1"/>
    </source>
</evidence>
<evidence type="ECO:0000259" key="3">
    <source>
        <dbReference type="Pfam" id="PF13296"/>
    </source>
</evidence>
<name>A0ABY2SDU0_9HYPH</name>
<evidence type="ECO:0000313" key="5">
    <source>
        <dbReference type="Proteomes" id="UP000305202"/>
    </source>
</evidence>
<dbReference type="SUPFAM" id="SSF69255">
    <property type="entry name" value="gp5 N-terminal domain-like"/>
    <property type="match status" value="1"/>
</dbReference>
<dbReference type="Pfam" id="PF13296">
    <property type="entry name" value="T6SS_Vgr"/>
    <property type="match status" value="1"/>
</dbReference>
<dbReference type="InterPro" id="IPR028244">
    <property type="entry name" value="T6SS_Rhs_Vgr_dom"/>
</dbReference>
<dbReference type="Gene3D" id="3.55.50.10">
    <property type="entry name" value="Baseplate protein-like domains"/>
    <property type="match status" value="1"/>
</dbReference>
<feature type="domain" description="Putative type VI secretion system Rhs element associated Vgr" evidence="3">
    <location>
        <begin position="478"/>
        <end position="578"/>
    </location>
</feature>
<sequence>MLKDVTAITGDTSLSLYSLAINDSAITPDVLRFRGTERFSQPFLWRIEFTTPQRVQGDDVLLKPASFEMRGSKVVHGIITGFECLFTHADQSHYAINLESRLALLSRSRRCALYQHLSVPEMVEQILRSHGLEGADFEFTLSREYPVRELITQWRESDLEFIQRILSEVGIWFRQEINNVTQLDVTVFGDSQLHYVFNGALPYHEPSGLYDRAELCCWGLRIWHRVVTETVATRNYPPRKVPGPLDARVSVRSPAVTTGEDYRYEGPYLTAGEDAGPEPGTESGAFYARIHHERELNKSAYLHLFSNAYWLSPGAVIDLAGVELRDLEDGVVIVFVSYRGARDSRLHVSLWGMPYRMEYSFRPAVIARPKIHGTIPGRVESREKNDPYAHLDEDGRYRVRMSFNLEDGEPGFSYPWLRLMKPVAGDEHGWHMPLIDGTEVGVAFHWGDPDHPYIANTFHDAAHPDIVNRDNRSQNILRTAGDNELRMEDLRDKEHIALTTPYAASQLNQGHVTDQHGKQRGSGFELRTDEYGVIRAAKGLFITADGQTKSAGDVLDMDTALYEIALCRERIKQLAVAAKQLQAPEADIAGQISMFNRRLKSLNQMIHCHGVKGVVLCSDEHMQLAAVDNIVMNAGGHISIGSMGNVAMLAGGKVGLYTRSGKLNLISGEGPTEMKAQKGEIRLDSAQKLSIISLSDILFQGKKRITLIGGGSYLRIEEGHIEYGTTGDYLRKVKRTHLAESAAMPLDLPAFGAKPKQIVSVARGRNNAMSSAVSFKFIPEGGE</sequence>
<dbReference type="Gene3D" id="2.30.110.50">
    <property type="match status" value="2"/>
</dbReference>
<gene>
    <name evidence="4" type="primary">vgrG</name>
    <name evidence="4" type="ORF">FCN80_25235</name>
</gene>
<dbReference type="Pfam" id="PF05954">
    <property type="entry name" value="Phage_GPD"/>
    <property type="match status" value="1"/>
</dbReference>
<dbReference type="Proteomes" id="UP000305202">
    <property type="component" value="Unassembled WGS sequence"/>
</dbReference>
<evidence type="ECO:0000259" key="1">
    <source>
        <dbReference type="Pfam" id="PF04717"/>
    </source>
</evidence>
<evidence type="ECO:0000259" key="2">
    <source>
        <dbReference type="Pfam" id="PF10106"/>
    </source>
</evidence>
<dbReference type="NCBIfam" id="TIGR01646">
    <property type="entry name" value="vgr_GE"/>
    <property type="match status" value="1"/>
</dbReference>
<dbReference type="Gene3D" id="2.40.50.230">
    <property type="entry name" value="Gp5 N-terminal domain"/>
    <property type="match status" value="1"/>
</dbReference>
<accession>A0ABY2SDU0</accession>
<dbReference type="InterPro" id="IPR018769">
    <property type="entry name" value="VgrG2_DUF2345"/>
</dbReference>
<dbReference type="EMBL" id="SZPQ01000084">
    <property type="protein sequence ID" value="TKI02360.1"/>
    <property type="molecule type" value="Genomic_DNA"/>
</dbReference>
<protein>
    <submittedName>
        <fullName evidence="4">Type VI secretion system tip protein VgrG</fullName>
    </submittedName>
</protein>
<dbReference type="InterPro" id="IPR037026">
    <property type="entry name" value="Vgr_OB-fold_dom_sf"/>
</dbReference>
<reference evidence="4 5" key="1">
    <citation type="submission" date="2019-04" db="EMBL/GenBank/DDBJ databases">
        <authorList>
            <person name="Li M."/>
            <person name="Gao C."/>
        </authorList>
    </citation>
    <scope>NUCLEOTIDE SEQUENCE [LARGE SCALE GENOMIC DNA]</scope>
    <source>
        <strain evidence="4 5">BGMRC 2031</strain>
    </source>
</reference>
<dbReference type="Pfam" id="PF04717">
    <property type="entry name" value="Phage_base_V"/>
    <property type="match status" value="1"/>
</dbReference>